<dbReference type="InterPro" id="IPR036770">
    <property type="entry name" value="Ankyrin_rpt-contain_sf"/>
</dbReference>
<protein>
    <submittedName>
        <fullName evidence="1">Uncharacterized protein</fullName>
    </submittedName>
</protein>
<dbReference type="EMBL" id="CAKOGP040000069">
    <property type="protein sequence ID" value="CAJ1929101.1"/>
    <property type="molecule type" value="Genomic_DNA"/>
</dbReference>
<dbReference type="PANTHER" id="PTHR45661">
    <property type="entry name" value="SURFACE ANTIGEN"/>
    <property type="match status" value="1"/>
</dbReference>
<dbReference type="Pfam" id="PF13306">
    <property type="entry name" value="LRR_5"/>
    <property type="match status" value="2"/>
</dbReference>
<dbReference type="InterPro" id="IPR026906">
    <property type="entry name" value="LRR_5"/>
</dbReference>
<gene>
    <name evidence="1" type="ORF">CYCCA115_LOCUS1604</name>
</gene>
<comment type="caution">
    <text evidence="1">The sequence shown here is derived from an EMBL/GenBank/DDBJ whole genome shotgun (WGS) entry which is preliminary data.</text>
</comment>
<dbReference type="InterPro" id="IPR001611">
    <property type="entry name" value="Leu-rich_rpt"/>
</dbReference>
<dbReference type="SUPFAM" id="SSF52058">
    <property type="entry name" value="L domain-like"/>
    <property type="match status" value="1"/>
</dbReference>
<sequence length="656" mass="72882">MSRKRSHEDVSEDIFVYYENTDLSSIPTKVTSLRIHSSVKTIPPYAFRGRGNLVNVEYPEGLQVIGESAFCSCQSLREQQFPSTLVEIGPEAFNDCYELEVVGSFPLNLKLIGQCAFFQCTNLRSIEILSGACNLQKSVFSACYRLTHVRLPQGLVIIPKCLFHGCKSLVDVQLPSSLIEIGGAAFKLCRLLATIELPIGLKIIGSGAFTITGFKTFHFPSTVETIGEGVLSDCKELESVTLPPKLVTIPNEIFKGCRKLKDVCLPKSVAHVGNSAFENSALTNLDFSQCNLTSIGDCAFESCRLTDLDLSQCNLTSIGRRAFAGCRRLKKILLPRTSLKTIEVGTFQECILLTHLWIPPTVECIKTGAFGKCSSLLSVELPESLNRVGFVGQYLSISGYNSLVNFWLPTSHELENARRHYFMENLKLGEASNGYEDLVSKLKQRFDCLPLHRACYFQSYHTLQDNIDSIQGIVKADPDACSKVDFAGMTPFHVLGLSQMPCPHMFQLLLSVVPSVDVVIRSRDVFGYSPLDYLCNKHSTTALNVAKSLLRSIFKPRVACIGLDRWREELQTDLEMIEASDTASIVPNVASFRRNLAVHERMEVQSLLEIAVWRMKVKEQSMGLHQAGDGAAIALWNQPSADQCDAFHAHKRTIEI</sequence>
<evidence type="ECO:0000313" key="2">
    <source>
        <dbReference type="Proteomes" id="UP001295423"/>
    </source>
</evidence>
<dbReference type="InterPro" id="IPR053139">
    <property type="entry name" value="Surface_bspA-like"/>
</dbReference>
<dbReference type="PANTHER" id="PTHR45661:SF3">
    <property type="entry name" value="IG-LIKE DOMAIN-CONTAINING PROTEIN"/>
    <property type="match status" value="1"/>
</dbReference>
<keyword evidence="2" id="KW-1185">Reference proteome</keyword>
<dbReference type="Gene3D" id="3.80.10.10">
    <property type="entry name" value="Ribonuclease Inhibitor"/>
    <property type="match status" value="2"/>
</dbReference>
<reference evidence="1" key="1">
    <citation type="submission" date="2023-08" db="EMBL/GenBank/DDBJ databases">
        <authorList>
            <person name="Audoor S."/>
            <person name="Bilcke G."/>
        </authorList>
    </citation>
    <scope>NUCLEOTIDE SEQUENCE</scope>
</reference>
<dbReference type="InterPro" id="IPR032675">
    <property type="entry name" value="LRR_dom_sf"/>
</dbReference>
<dbReference type="AlphaFoldDB" id="A0AAD2CDB3"/>
<dbReference type="Gene3D" id="1.25.40.20">
    <property type="entry name" value="Ankyrin repeat-containing domain"/>
    <property type="match status" value="1"/>
</dbReference>
<dbReference type="Proteomes" id="UP001295423">
    <property type="component" value="Unassembled WGS sequence"/>
</dbReference>
<proteinExistence type="predicted"/>
<organism evidence="1 2">
    <name type="scientific">Cylindrotheca closterium</name>
    <dbReference type="NCBI Taxonomy" id="2856"/>
    <lineage>
        <taxon>Eukaryota</taxon>
        <taxon>Sar</taxon>
        <taxon>Stramenopiles</taxon>
        <taxon>Ochrophyta</taxon>
        <taxon>Bacillariophyta</taxon>
        <taxon>Bacillariophyceae</taxon>
        <taxon>Bacillariophycidae</taxon>
        <taxon>Bacillariales</taxon>
        <taxon>Bacillariaceae</taxon>
        <taxon>Cylindrotheca</taxon>
    </lineage>
</organism>
<name>A0AAD2CDB3_9STRA</name>
<dbReference type="Pfam" id="PF13855">
    <property type="entry name" value="LRR_8"/>
    <property type="match status" value="1"/>
</dbReference>
<accession>A0AAD2CDB3</accession>
<evidence type="ECO:0000313" key="1">
    <source>
        <dbReference type="EMBL" id="CAJ1929101.1"/>
    </source>
</evidence>